<keyword evidence="7 9" id="KW-0503">Monooxygenase</keyword>
<dbReference type="GO" id="GO:0004497">
    <property type="term" value="F:monooxygenase activity"/>
    <property type="evidence" value="ECO:0007669"/>
    <property type="project" value="UniProtKB-KW"/>
</dbReference>
<keyword evidence="4 8" id="KW-0479">Metal-binding</keyword>
<evidence type="ECO:0000256" key="7">
    <source>
        <dbReference type="ARBA" id="ARBA00023033"/>
    </source>
</evidence>
<proteinExistence type="inferred from homology"/>
<dbReference type="InterPro" id="IPR036396">
    <property type="entry name" value="Cyt_P450_sf"/>
</dbReference>
<organism evidence="11 12">
    <name type="scientific">Delitschia confertaspora ATCC 74209</name>
    <dbReference type="NCBI Taxonomy" id="1513339"/>
    <lineage>
        <taxon>Eukaryota</taxon>
        <taxon>Fungi</taxon>
        <taxon>Dikarya</taxon>
        <taxon>Ascomycota</taxon>
        <taxon>Pezizomycotina</taxon>
        <taxon>Dothideomycetes</taxon>
        <taxon>Pleosporomycetidae</taxon>
        <taxon>Pleosporales</taxon>
        <taxon>Delitschiaceae</taxon>
        <taxon>Delitschia</taxon>
    </lineage>
</organism>
<keyword evidence="10" id="KW-0472">Membrane</keyword>
<evidence type="ECO:0000256" key="6">
    <source>
        <dbReference type="ARBA" id="ARBA00023004"/>
    </source>
</evidence>
<dbReference type="CDD" id="cd11063">
    <property type="entry name" value="CYP52"/>
    <property type="match status" value="1"/>
</dbReference>
<dbReference type="SUPFAM" id="SSF48264">
    <property type="entry name" value="Cytochrome P450"/>
    <property type="match status" value="1"/>
</dbReference>
<dbReference type="PANTHER" id="PTHR24287:SF1">
    <property type="entry name" value="P450, PUTATIVE (EUROFUNG)-RELATED"/>
    <property type="match status" value="1"/>
</dbReference>
<dbReference type="Gene3D" id="1.10.630.10">
    <property type="entry name" value="Cytochrome P450"/>
    <property type="match status" value="1"/>
</dbReference>
<reference evidence="11" key="1">
    <citation type="journal article" date="2020" name="Stud. Mycol.">
        <title>101 Dothideomycetes genomes: a test case for predicting lifestyles and emergence of pathogens.</title>
        <authorList>
            <person name="Haridas S."/>
            <person name="Albert R."/>
            <person name="Binder M."/>
            <person name="Bloem J."/>
            <person name="Labutti K."/>
            <person name="Salamov A."/>
            <person name="Andreopoulos B."/>
            <person name="Baker S."/>
            <person name="Barry K."/>
            <person name="Bills G."/>
            <person name="Bluhm B."/>
            <person name="Cannon C."/>
            <person name="Castanera R."/>
            <person name="Culley D."/>
            <person name="Daum C."/>
            <person name="Ezra D."/>
            <person name="Gonzalez J."/>
            <person name="Henrissat B."/>
            <person name="Kuo A."/>
            <person name="Liang C."/>
            <person name="Lipzen A."/>
            <person name="Lutzoni F."/>
            <person name="Magnuson J."/>
            <person name="Mondo S."/>
            <person name="Nolan M."/>
            <person name="Ohm R."/>
            <person name="Pangilinan J."/>
            <person name="Park H.-J."/>
            <person name="Ramirez L."/>
            <person name="Alfaro M."/>
            <person name="Sun H."/>
            <person name="Tritt A."/>
            <person name="Yoshinaga Y."/>
            <person name="Zwiers L.-H."/>
            <person name="Turgeon B."/>
            <person name="Goodwin S."/>
            <person name="Spatafora J."/>
            <person name="Crous P."/>
            <person name="Grigoriev I."/>
        </authorList>
    </citation>
    <scope>NUCLEOTIDE SEQUENCE</scope>
    <source>
        <strain evidence="11">ATCC 74209</strain>
    </source>
</reference>
<evidence type="ECO:0000313" key="11">
    <source>
        <dbReference type="EMBL" id="KAF2205339.1"/>
    </source>
</evidence>
<comment type="caution">
    <text evidence="11">The sequence shown here is derived from an EMBL/GenBank/DDBJ whole genome shotgun (WGS) entry which is preliminary data.</text>
</comment>
<keyword evidence="10" id="KW-0812">Transmembrane</keyword>
<feature type="transmembrane region" description="Helical" evidence="10">
    <location>
        <begin position="6"/>
        <end position="27"/>
    </location>
</feature>
<keyword evidence="12" id="KW-1185">Reference proteome</keyword>
<dbReference type="PRINTS" id="PR00385">
    <property type="entry name" value="P450"/>
</dbReference>
<evidence type="ECO:0000256" key="9">
    <source>
        <dbReference type="RuleBase" id="RU000461"/>
    </source>
</evidence>
<name>A0A9P4JY41_9PLEO</name>
<gene>
    <name evidence="11" type="ORF">GQ43DRAFT_386105</name>
</gene>
<evidence type="ECO:0000256" key="4">
    <source>
        <dbReference type="ARBA" id="ARBA00022723"/>
    </source>
</evidence>
<dbReference type="AlphaFoldDB" id="A0A9P4JY41"/>
<dbReference type="InterPro" id="IPR047146">
    <property type="entry name" value="Cyt_P450_E_CYP52_fungi"/>
</dbReference>
<dbReference type="EMBL" id="ML993858">
    <property type="protein sequence ID" value="KAF2205339.1"/>
    <property type="molecule type" value="Genomic_DNA"/>
</dbReference>
<dbReference type="PRINTS" id="PR00463">
    <property type="entry name" value="EP450I"/>
</dbReference>
<dbReference type="PROSITE" id="PS00086">
    <property type="entry name" value="CYTOCHROME_P450"/>
    <property type="match status" value="1"/>
</dbReference>
<dbReference type="GO" id="GO:0005506">
    <property type="term" value="F:iron ion binding"/>
    <property type="evidence" value="ECO:0007669"/>
    <property type="project" value="InterPro"/>
</dbReference>
<evidence type="ECO:0000256" key="2">
    <source>
        <dbReference type="ARBA" id="ARBA00010617"/>
    </source>
</evidence>
<dbReference type="InterPro" id="IPR002401">
    <property type="entry name" value="Cyt_P450_E_grp-I"/>
</dbReference>
<evidence type="ECO:0000313" key="12">
    <source>
        <dbReference type="Proteomes" id="UP000799536"/>
    </source>
</evidence>
<comment type="cofactor">
    <cofactor evidence="1 8">
        <name>heme</name>
        <dbReference type="ChEBI" id="CHEBI:30413"/>
    </cofactor>
</comment>
<keyword evidence="5 9" id="KW-0560">Oxidoreductase</keyword>
<dbReference type="InterPro" id="IPR017972">
    <property type="entry name" value="Cyt_P450_CS"/>
</dbReference>
<evidence type="ECO:0000256" key="10">
    <source>
        <dbReference type="SAM" id="Phobius"/>
    </source>
</evidence>
<dbReference type="Pfam" id="PF00067">
    <property type="entry name" value="p450"/>
    <property type="match status" value="1"/>
</dbReference>
<dbReference type="GO" id="GO:0016705">
    <property type="term" value="F:oxidoreductase activity, acting on paired donors, with incorporation or reduction of molecular oxygen"/>
    <property type="evidence" value="ECO:0007669"/>
    <property type="project" value="InterPro"/>
</dbReference>
<dbReference type="PANTHER" id="PTHR24287">
    <property type="entry name" value="P450, PUTATIVE (EUROFUNG)-RELATED"/>
    <property type="match status" value="1"/>
</dbReference>
<evidence type="ECO:0000256" key="8">
    <source>
        <dbReference type="PIRSR" id="PIRSR602401-1"/>
    </source>
</evidence>
<feature type="binding site" description="axial binding residue" evidence="8">
    <location>
        <position position="449"/>
    </location>
    <ligand>
        <name>heme</name>
        <dbReference type="ChEBI" id="CHEBI:30413"/>
    </ligand>
    <ligandPart>
        <name>Fe</name>
        <dbReference type="ChEBI" id="CHEBI:18248"/>
    </ligandPart>
</feature>
<dbReference type="Proteomes" id="UP000799536">
    <property type="component" value="Unassembled WGS sequence"/>
</dbReference>
<keyword evidence="6 8" id="KW-0408">Iron</keyword>
<evidence type="ECO:0000256" key="1">
    <source>
        <dbReference type="ARBA" id="ARBA00001971"/>
    </source>
</evidence>
<sequence length="503" mass="57689">MGIPTVLLRFSILLFAKLFITVLYRAIQNYRILARETRLYGCAAPVTVPSWDQFFGLDTAYRNLRAMKENRRMKDIYAQIQAYGHTFQSFPFGRRTIFTADARNVQFVYATEHEKFGVGPIRERAQSPLTGRGIITSDGAVWGHARDLIKPTFTRSQIADRESFDVHVERFLELLPQDGSTVDLQHLFDRLILDASSEFIFGESFGSLLPDCPIDSKTFLECFDYAQKVVGMRVQLGKMDFLIRDPKFRYSYQTVHNIAEKYVDRAMLRRLSGALGEKEAKKHVLVHELADVTHCRKVLREHLLNIFFAGRDTPAVALTNVFFCLARHPTVWRKLREEVMGLQPEDLTFEKLKALRYVQHVINEALRLYPPVANNSRSCLEHSILPTGGGADGTSPILVFPGDTISINFFALHRNPAIYENPEEFRPERWERIRPKWDYLPFGGGARHCPAQQLALFWVGSTLVRMVLRFKEIENRDPVIEYVENLKLNMESLNGAKVGLTVA</sequence>
<keyword evidence="3 8" id="KW-0349">Heme</keyword>
<keyword evidence="10" id="KW-1133">Transmembrane helix</keyword>
<protein>
    <submittedName>
        <fullName evidence="11">Cytochrome P450</fullName>
    </submittedName>
</protein>
<accession>A0A9P4JY41</accession>
<evidence type="ECO:0000256" key="5">
    <source>
        <dbReference type="ARBA" id="ARBA00023002"/>
    </source>
</evidence>
<dbReference type="GO" id="GO:0020037">
    <property type="term" value="F:heme binding"/>
    <property type="evidence" value="ECO:0007669"/>
    <property type="project" value="InterPro"/>
</dbReference>
<evidence type="ECO:0000256" key="3">
    <source>
        <dbReference type="ARBA" id="ARBA00022617"/>
    </source>
</evidence>
<comment type="similarity">
    <text evidence="2 9">Belongs to the cytochrome P450 family.</text>
</comment>
<dbReference type="InterPro" id="IPR001128">
    <property type="entry name" value="Cyt_P450"/>
</dbReference>
<dbReference type="OrthoDB" id="1470350at2759"/>